<sequence>MPSDKSISPKTSERKKEKFDEDAGFCFECRPLAFVLGLPFALLALVLSVVGAIVWILGAILRCFCPCCGCIAELANLAMDLVQLPVRILRWFIDLIPC</sequence>
<evidence type="ECO:0000313" key="3">
    <source>
        <dbReference type="RefSeq" id="XP_020992343.1"/>
    </source>
</evidence>
<evidence type="ECO:0000256" key="1">
    <source>
        <dbReference type="SAM" id="Phobius"/>
    </source>
</evidence>
<dbReference type="SMR" id="A0A6P5NB06"/>
<keyword evidence="1" id="KW-0812">Transmembrane</keyword>
<dbReference type="AlphaFoldDB" id="A0A6P5NB06"/>
<dbReference type="InterPro" id="IPR055283">
    <property type="entry name" value="TAXIMIN_1/2"/>
</dbReference>
<gene>
    <name evidence="3" type="primary">LOC110278434</name>
</gene>
<dbReference type="KEGG" id="adu:110278434"/>
<keyword evidence="2" id="KW-1185">Reference proteome</keyword>
<dbReference type="RefSeq" id="XP_020992343.1">
    <property type="nucleotide sequence ID" value="XM_021136684.2"/>
</dbReference>
<evidence type="ECO:0000313" key="2">
    <source>
        <dbReference type="Proteomes" id="UP000515211"/>
    </source>
</evidence>
<reference evidence="3" key="2">
    <citation type="submission" date="2025-08" db="UniProtKB">
        <authorList>
            <consortium name="RefSeq"/>
        </authorList>
    </citation>
    <scope>IDENTIFICATION</scope>
    <source>
        <tissue evidence="3">Whole plant</tissue>
    </source>
</reference>
<proteinExistence type="predicted"/>
<keyword evidence="1" id="KW-0472">Membrane</keyword>
<accession>A0A6P5NB06</accession>
<dbReference type="PANTHER" id="PTHR33834:SF4">
    <property type="entry name" value="SIGNALING PEPTIDE TAXIMIN 2"/>
    <property type="match status" value="1"/>
</dbReference>
<name>A0A6P5NB06_ARADU</name>
<keyword evidence="1" id="KW-1133">Transmembrane helix</keyword>
<reference evidence="2" key="1">
    <citation type="journal article" date="2016" name="Nat. Genet.">
        <title>The genome sequences of Arachis duranensis and Arachis ipaensis, the diploid ancestors of cultivated peanut.</title>
        <authorList>
            <person name="Bertioli D.J."/>
            <person name="Cannon S.B."/>
            <person name="Froenicke L."/>
            <person name="Huang G."/>
            <person name="Farmer A.D."/>
            <person name="Cannon E.K."/>
            <person name="Liu X."/>
            <person name="Gao D."/>
            <person name="Clevenger J."/>
            <person name="Dash S."/>
            <person name="Ren L."/>
            <person name="Moretzsohn M.C."/>
            <person name="Shirasawa K."/>
            <person name="Huang W."/>
            <person name="Vidigal B."/>
            <person name="Abernathy B."/>
            <person name="Chu Y."/>
            <person name="Niederhuth C.E."/>
            <person name="Umale P."/>
            <person name="Araujo A.C."/>
            <person name="Kozik A."/>
            <person name="Kim K.D."/>
            <person name="Burow M.D."/>
            <person name="Varshney R.K."/>
            <person name="Wang X."/>
            <person name="Zhang X."/>
            <person name="Barkley N."/>
            <person name="Guimaraes P.M."/>
            <person name="Isobe S."/>
            <person name="Guo B."/>
            <person name="Liao B."/>
            <person name="Stalker H.T."/>
            <person name="Schmitz R.J."/>
            <person name="Scheffler B.E."/>
            <person name="Leal-Bertioli S.C."/>
            <person name="Xun X."/>
            <person name="Jackson S.A."/>
            <person name="Michelmore R."/>
            <person name="Ozias-Akins P."/>
        </authorList>
    </citation>
    <scope>NUCLEOTIDE SEQUENCE [LARGE SCALE GENOMIC DNA]</scope>
    <source>
        <strain evidence="2">cv. V14167</strain>
    </source>
</reference>
<feature type="transmembrane region" description="Helical" evidence="1">
    <location>
        <begin position="40"/>
        <end position="61"/>
    </location>
</feature>
<dbReference type="GeneID" id="110278434"/>
<dbReference type="PANTHER" id="PTHR33834">
    <property type="entry name" value="SIGNALING PEPTIDE TAXIMIN 2"/>
    <property type="match status" value="1"/>
</dbReference>
<organism evidence="2 3">
    <name type="scientific">Arachis duranensis</name>
    <name type="common">Wild peanut</name>
    <dbReference type="NCBI Taxonomy" id="130453"/>
    <lineage>
        <taxon>Eukaryota</taxon>
        <taxon>Viridiplantae</taxon>
        <taxon>Streptophyta</taxon>
        <taxon>Embryophyta</taxon>
        <taxon>Tracheophyta</taxon>
        <taxon>Spermatophyta</taxon>
        <taxon>Magnoliopsida</taxon>
        <taxon>eudicotyledons</taxon>
        <taxon>Gunneridae</taxon>
        <taxon>Pentapetalae</taxon>
        <taxon>rosids</taxon>
        <taxon>fabids</taxon>
        <taxon>Fabales</taxon>
        <taxon>Fabaceae</taxon>
        <taxon>Papilionoideae</taxon>
        <taxon>50 kb inversion clade</taxon>
        <taxon>dalbergioids sensu lato</taxon>
        <taxon>Dalbergieae</taxon>
        <taxon>Pterocarpus clade</taxon>
        <taxon>Arachis</taxon>
    </lineage>
</organism>
<dbReference type="Proteomes" id="UP000515211">
    <property type="component" value="Chromosome 3"/>
</dbReference>
<protein>
    <submittedName>
        <fullName evidence="3">Signaling peptide TAXIMIN 2-like</fullName>
    </submittedName>
</protein>